<protein>
    <submittedName>
        <fullName evidence="1">Uncharacterized protein</fullName>
    </submittedName>
</protein>
<name>A0A508XAY9_9HYPH</name>
<organism evidence="1">
    <name type="scientific">Sinorhizobium medicae</name>
    <dbReference type="NCBI Taxonomy" id="110321"/>
    <lineage>
        <taxon>Bacteria</taxon>
        <taxon>Pseudomonadati</taxon>
        <taxon>Pseudomonadota</taxon>
        <taxon>Alphaproteobacteria</taxon>
        <taxon>Hyphomicrobiales</taxon>
        <taxon>Rhizobiaceae</taxon>
        <taxon>Sinorhizobium/Ensifer group</taxon>
        <taxon>Sinorhizobium</taxon>
    </lineage>
</organism>
<evidence type="ECO:0000313" key="1">
    <source>
        <dbReference type="EMBL" id="VTZ65288.1"/>
    </source>
</evidence>
<proteinExistence type="predicted"/>
<reference evidence="1" key="1">
    <citation type="submission" date="2019-06" db="EMBL/GenBank/DDBJ databases">
        <authorList>
            <person name="Le Quere A."/>
            <person name="Colella S."/>
        </authorList>
    </citation>
    <scope>NUCLEOTIDE SEQUENCE</scope>
    <source>
        <strain evidence="1">EmedicaeMD41</strain>
    </source>
</reference>
<accession>A0A508XAY9</accession>
<dbReference type="AlphaFoldDB" id="A0A508XAY9"/>
<sequence length="99" mass="10735">MTSRPPQTATVAFDSPPEAARMNSRMSDILTSLVGREYFSRLSFEQLAETGLGSDASSNNLHEWKRRNGPVSDRLFRESGGCKVDFGSIAPASAAEVDP</sequence>
<dbReference type="Proteomes" id="UP000507954">
    <property type="component" value="Unassembled WGS sequence"/>
</dbReference>
<gene>
    <name evidence="1" type="ORF">EMEDMD4_790312</name>
</gene>
<dbReference type="EMBL" id="CABFNB010000149">
    <property type="protein sequence ID" value="VTZ65288.1"/>
    <property type="molecule type" value="Genomic_DNA"/>
</dbReference>